<evidence type="ECO:0000313" key="2">
    <source>
        <dbReference type="EMBL" id="KFG26201.1"/>
    </source>
</evidence>
<dbReference type="Proteomes" id="UP000054524">
    <property type="component" value="Unassembled WGS sequence"/>
</dbReference>
<comment type="caution">
    <text evidence="2">The sequence shown here is derived from an EMBL/GenBank/DDBJ whole genome shotgun (WGS) entry which is preliminary data.</text>
</comment>
<sequence>MYIGEYIRNSLEVQFRNTYLRIRNLCVYRLHKKSYFSTILNIIYNIILTLVLFSSTECMIYFFFGSLPIYSFSELYYRLRPAAWNTFDKDIMQFLYLMTAFFCIFFELFVQVAIFQKLVVGYLHTVMEGSFLNYAFGFLFYLGCIILGCALHLIVISELANLLDLIRIKTLLGKVAIGAIIAGLLFLMIQEYILVNKAAKKKKKTAFTLRFYMSLLVVSIIMMLIWFGIDLGIPLYTYISGIARSEMKNVFNLN</sequence>
<dbReference type="GeneID" id="77676290"/>
<keyword evidence="1" id="KW-0472">Membrane</keyword>
<feature type="transmembrane region" description="Helical" evidence="1">
    <location>
        <begin position="91"/>
        <end position="110"/>
    </location>
</feature>
<gene>
    <name evidence="2" type="ORF">NESG_01317</name>
</gene>
<accession>A0A086J233</accession>
<feature type="transmembrane region" description="Helical" evidence="1">
    <location>
        <begin position="207"/>
        <end position="229"/>
    </location>
</feature>
<protein>
    <submittedName>
        <fullName evidence="2">Uncharacterized protein</fullName>
    </submittedName>
</protein>
<dbReference type="EMBL" id="AKIJ01000003">
    <property type="protein sequence ID" value="KFG26201.1"/>
    <property type="molecule type" value="Genomic_DNA"/>
</dbReference>
<feature type="transmembrane region" description="Helical" evidence="1">
    <location>
        <begin position="175"/>
        <end position="195"/>
    </location>
</feature>
<dbReference type="AlphaFoldDB" id="A0A086J233"/>
<name>A0A086J233_NEMA1</name>
<dbReference type="RefSeq" id="XP_052904756.1">
    <property type="nucleotide sequence ID" value="XM_053048951.1"/>
</dbReference>
<keyword evidence="1" id="KW-0812">Transmembrane</keyword>
<evidence type="ECO:0000313" key="3">
    <source>
        <dbReference type="Proteomes" id="UP000054524"/>
    </source>
</evidence>
<keyword evidence="1" id="KW-1133">Transmembrane helix</keyword>
<keyword evidence="3" id="KW-1185">Reference proteome</keyword>
<organism evidence="2 3">
    <name type="scientific">Nematocida ausubeli (strain ATCC PRA-371 / ERTm2)</name>
    <name type="common">Nematode killer fungus</name>
    <dbReference type="NCBI Taxonomy" id="1913371"/>
    <lineage>
        <taxon>Eukaryota</taxon>
        <taxon>Fungi</taxon>
        <taxon>Fungi incertae sedis</taxon>
        <taxon>Microsporidia</taxon>
        <taxon>Nematocida</taxon>
    </lineage>
</organism>
<evidence type="ECO:0000256" key="1">
    <source>
        <dbReference type="SAM" id="Phobius"/>
    </source>
</evidence>
<feature type="transmembrane region" description="Helical" evidence="1">
    <location>
        <begin position="131"/>
        <end position="155"/>
    </location>
</feature>
<proteinExistence type="predicted"/>
<reference evidence="2 3" key="1">
    <citation type="journal article" date="2014" name="Genome Announc.">
        <title>Genome Sequence of the Microsporidian Species Nematocida sp1 Strain ERTm6 (ATCC PRA-372).</title>
        <authorList>
            <person name="Bakowski M.A."/>
            <person name="Priest M."/>
            <person name="Young S."/>
            <person name="Cuomo C.A."/>
            <person name="Troemel E.R."/>
        </authorList>
    </citation>
    <scope>NUCLEOTIDE SEQUENCE [LARGE SCALE GENOMIC DNA]</scope>
    <source>
        <strain evidence="2 3">ERTm6</strain>
    </source>
</reference>
<feature type="transmembrane region" description="Helical" evidence="1">
    <location>
        <begin position="34"/>
        <end position="53"/>
    </location>
</feature>
<dbReference type="HOGENOM" id="CLU_1094547_0_0_1"/>